<reference evidence="1 2" key="1">
    <citation type="journal article" date="2011" name="Science">
        <title>The ecoresponsive genome of Daphnia pulex.</title>
        <authorList>
            <person name="Colbourne J.K."/>
            <person name="Pfrender M.E."/>
            <person name="Gilbert D."/>
            <person name="Thomas W.K."/>
            <person name="Tucker A."/>
            <person name="Oakley T.H."/>
            <person name="Tokishita S."/>
            <person name="Aerts A."/>
            <person name="Arnold G.J."/>
            <person name="Basu M.K."/>
            <person name="Bauer D.J."/>
            <person name="Caceres C.E."/>
            <person name="Carmel L."/>
            <person name="Casola C."/>
            <person name="Choi J.H."/>
            <person name="Detter J.C."/>
            <person name="Dong Q."/>
            <person name="Dusheyko S."/>
            <person name="Eads B.D."/>
            <person name="Frohlich T."/>
            <person name="Geiler-Samerotte K.A."/>
            <person name="Gerlach D."/>
            <person name="Hatcher P."/>
            <person name="Jogdeo S."/>
            <person name="Krijgsveld J."/>
            <person name="Kriventseva E.V."/>
            <person name="Kultz D."/>
            <person name="Laforsch C."/>
            <person name="Lindquist E."/>
            <person name="Lopez J."/>
            <person name="Manak J.R."/>
            <person name="Muller J."/>
            <person name="Pangilinan J."/>
            <person name="Patwardhan R.P."/>
            <person name="Pitluck S."/>
            <person name="Pritham E.J."/>
            <person name="Rechtsteiner A."/>
            <person name="Rho M."/>
            <person name="Rogozin I.B."/>
            <person name="Sakarya O."/>
            <person name="Salamov A."/>
            <person name="Schaack S."/>
            <person name="Shapiro H."/>
            <person name="Shiga Y."/>
            <person name="Skalitzky C."/>
            <person name="Smith Z."/>
            <person name="Souvorov A."/>
            <person name="Sung W."/>
            <person name="Tang Z."/>
            <person name="Tsuchiya D."/>
            <person name="Tu H."/>
            <person name="Vos H."/>
            <person name="Wang M."/>
            <person name="Wolf Y.I."/>
            <person name="Yamagata H."/>
            <person name="Yamada T."/>
            <person name="Ye Y."/>
            <person name="Shaw J.R."/>
            <person name="Andrews J."/>
            <person name="Crease T.J."/>
            <person name="Tang H."/>
            <person name="Lucas S.M."/>
            <person name="Robertson H.M."/>
            <person name="Bork P."/>
            <person name="Koonin E.V."/>
            <person name="Zdobnov E.M."/>
            <person name="Grigoriev I.V."/>
            <person name="Lynch M."/>
            <person name="Boore J.L."/>
        </authorList>
    </citation>
    <scope>NUCLEOTIDE SEQUENCE [LARGE SCALE GENOMIC DNA]</scope>
</reference>
<keyword evidence="2" id="KW-1185">Reference proteome</keyword>
<name>E9HDZ3_DAPPU</name>
<accession>E9HDZ3</accession>
<gene>
    <name evidence="1" type="ORF">DAPPUDRAFT_257650</name>
</gene>
<dbReference type="EMBL" id="GL732626">
    <property type="protein sequence ID" value="EFX70045.1"/>
    <property type="molecule type" value="Genomic_DNA"/>
</dbReference>
<dbReference type="AlphaFoldDB" id="E9HDZ3"/>
<dbReference type="InParanoid" id="E9HDZ3"/>
<proteinExistence type="predicted"/>
<protein>
    <submittedName>
        <fullName evidence="1">Uncharacterized protein</fullName>
    </submittedName>
</protein>
<evidence type="ECO:0000313" key="2">
    <source>
        <dbReference type="Proteomes" id="UP000000305"/>
    </source>
</evidence>
<dbReference type="Proteomes" id="UP000000305">
    <property type="component" value="Unassembled WGS sequence"/>
</dbReference>
<evidence type="ECO:0000313" key="1">
    <source>
        <dbReference type="EMBL" id="EFX70045.1"/>
    </source>
</evidence>
<dbReference type="KEGG" id="dpx:DAPPUDRAFT_257650"/>
<organism evidence="1 2">
    <name type="scientific">Daphnia pulex</name>
    <name type="common">Water flea</name>
    <dbReference type="NCBI Taxonomy" id="6669"/>
    <lineage>
        <taxon>Eukaryota</taxon>
        <taxon>Metazoa</taxon>
        <taxon>Ecdysozoa</taxon>
        <taxon>Arthropoda</taxon>
        <taxon>Crustacea</taxon>
        <taxon>Branchiopoda</taxon>
        <taxon>Diplostraca</taxon>
        <taxon>Cladocera</taxon>
        <taxon>Anomopoda</taxon>
        <taxon>Daphniidae</taxon>
        <taxon>Daphnia</taxon>
    </lineage>
</organism>
<dbReference type="HOGENOM" id="CLU_2724750_0_0_1"/>
<sequence length="72" mass="8180">MRPTLNIQMKSNMAVAGPSQTAGVSNICANYEDLLADFHMQEMERFRNPVTAFSYRFKGQSKEEYIVGPKAY</sequence>